<gene>
    <name evidence="3" type="ORF">FCALED_LOCUS9916</name>
</gene>
<feature type="compositionally biased region" description="Basic and acidic residues" evidence="1">
    <location>
        <begin position="294"/>
        <end position="312"/>
    </location>
</feature>
<dbReference type="InterPro" id="IPR052981">
    <property type="entry name" value="Ingression_C2_domain"/>
</dbReference>
<feature type="region of interest" description="Disordered" evidence="1">
    <location>
        <begin position="121"/>
        <end position="265"/>
    </location>
</feature>
<evidence type="ECO:0000313" key="4">
    <source>
        <dbReference type="Proteomes" id="UP000789570"/>
    </source>
</evidence>
<evidence type="ECO:0000259" key="2">
    <source>
        <dbReference type="PROSITE" id="PS50004"/>
    </source>
</evidence>
<dbReference type="PROSITE" id="PS50004">
    <property type="entry name" value="C2"/>
    <property type="match status" value="1"/>
</dbReference>
<name>A0A9N9DA15_9GLOM</name>
<feature type="compositionally biased region" description="Basic residues" evidence="1">
    <location>
        <begin position="350"/>
        <end position="359"/>
    </location>
</feature>
<proteinExistence type="predicted"/>
<dbReference type="Gene3D" id="2.60.40.150">
    <property type="entry name" value="C2 domain"/>
    <property type="match status" value="1"/>
</dbReference>
<comment type="caution">
    <text evidence="3">The sequence shown here is derived from an EMBL/GenBank/DDBJ whole genome shotgun (WGS) entry which is preliminary data.</text>
</comment>
<dbReference type="SMART" id="SM00239">
    <property type="entry name" value="C2"/>
    <property type="match status" value="1"/>
</dbReference>
<dbReference type="EMBL" id="CAJVPQ010003444">
    <property type="protein sequence ID" value="CAG8628139.1"/>
    <property type="molecule type" value="Genomic_DNA"/>
</dbReference>
<dbReference type="SUPFAM" id="SSF49562">
    <property type="entry name" value="C2 domain (Calcium/lipid-binding domain, CaLB)"/>
    <property type="match status" value="1"/>
</dbReference>
<dbReference type="InterPro" id="IPR035892">
    <property type="entry name" value="C2_domain_sf"/>
</dbReference>
<dbReference type="Proteomes" id="UP000789570">
    <property type="component" value="Unassembled WGS sequence"/>
</dbReference>
<feature type="region of interest" description="Disordered" evidence="1">
    <location>
        <begin position="294"/>
        <end position="359"/>
    </location>
</feature>
<feature type="compositionally biased region" description="Basic and acidic residues" evidence="1">
    <location>
        <begin position="323"/>
        <end position="349"/>
    </location>
</feature>
<organism evidence="3 4">
    <name type="scientific">Funneliformis caledonium</name>
    <dbReference type="NCBI Taxonomy" id="1117310"/>
    <lineage>
        <taxon>Eukaryota</taxon>
        <taxon>Fungi</taxon>
        <taxon>Fungi incertae sedis</taxon>
        <taxon>Mucoromycota</taxon>
        <taxon>Glomeromycotina</taxon>
        <taxon>Glomeromycetes</taxon>
        <taxon>Glomerales</taxon>
        <taxon>Glomeraceae</taxon>
        <taxon>Funneliformis</taxon>
    </lineage>
</organism>
<reference evidence="3" key="1">
    <citation type="submission" date="2021-06" db="EMBL/GenBank/DDBJ databases">
        <authorList>
            <person name="Kallberg Y."/>
            <person name="Tangrot J."/>
            <person name="Rosling A."/>
        </authorList>
    </citation>
    <scope>NUCLEOTIDE SEQUENCE</scope>
    <source>
        <strain evidence="3">UK204</strain>
    </source>
</reference>
<protein>
    <submittedName>
        <fullName evidence="3">17959_t:CDS:1</fullName>
    </submittedName>
</protein>
<keyword evidence="4" id="KW-1185">Reference proteome</keyword>
<dbReference type="PANTHER" id="PTHR47052">
    <property type="entry name" value="CONSERVED SERINE PROLINE-RICH PROTEIN (AFU_ORTHOLOGUE AFUA_2G01790)"/>
    <property type="match status" value="1"/>
</dbReference>
<dbReference type="Pfam" id="PF00168">
    <property type="entry name" value="C2"/>
    <property type="match status" value="1"/>
</dbReference>
<dbReference type="PANTHER" id="PTHR47052:SF3">
    <property type="entry name" value="INGRESSION PROTEIN 1"/>
    <property type="match status" value="1"/>
</dbReference>
<feature type="domain" description="C2" evidence="2">
    <location>
        <begin position="1"/>
        <end position="103"/>
    </location>
</feature>
<evidence type="ECO:0000256" key="1">
    <source>
        <dbReference type="SAM" id="MobiDB-lite"/>
    </source>
</evidence>
<feature type="compositionally biased region" description="Basic residues" evidence="1">
    <location>
        <begin position="313"/>
        <end position="322"/>
    </location>
</feature>
<feature type="compositionally biased region" description="Low complexity" evidence="1">
    <location>
        <begin position="223"/>
        <end position="244"/>
    </location>
</feature>
<evidence type="ECO:0000313" key="3">
    <source>
        <dbReference type="EMBL" id="CAG8628139.1"/>
    </source>
</evidence>
<dbReference type="InterPro" id="IPR000008">
    <property type="entry name" value="C2_dom"/>
</dbReference>
<feature type="compositionally biased region" description="Pro residues" evidence="1">
    <location>
        <begin position="129"/>
        <end position="139"/>
    </location>
</feature>
<feature type="compositionally biased region" description="Low complexity" evidence="1">
    <location>
        <begin position="147"/>
        <end position="180"/>
    </location>
</feature>
<accession>A0A9N9DA15</accession>
<dbReference type="AlphaFoldDB" id="A0A9N9DA15"/>
<dbReference type="CDD" id="cd00030">
    <property type="entry name" value="C2"/>
    <property type="match status" value="1"/>
</dbReference>
<dbReference type="OrthoDB" id="270970at2759"/>
<sequence>MPYGQLEITVVEAKKLKDTDFFDKADPYVSLSIDKQNKQKTRVIKDAGSEATWNEKFTFDVLEGRNELFLEVFDEDVVNDELIGGTTIPLYQVFQQGYTEQWVNITRPTGKPSGEIHLFMSFKNQGPTSGPPGHTPYPVPGGSGYFSPPNSGSSASSNTPPAVQQSYQGYAGNQAQQQGFGNLGPEGGALPSGYGSGTPPPVTVPHSTGPLAYPTAGGGFPDPSSYGGQAQSYYQQPSYGAPPSDSKNISSGPKEHKSGGDNDWMTTAGIAAASAVGAGALGFLGGKLYSEHKHEEVGSKDKHNKDEKDEKKHKDKDKHKKDEKKDKHKDEKKDKHKDEKKDKHKDEKKEKKKDKKDHK</sequence>